<feature type="region of interest" description="Disordered" evidence="2">
    <location>
        <begin position="187"/>
        <end position="209"/>
    </location>
</feature>
<evidence type="ECO:0000313" key="3">
    <source>
        <dbReference type="EMBL" id="KAJ5248855.1"/>
    </source>
</evidence>
<dbReference type="AlphaFoldDB" id="A0A9W9TZ61"/>
<evidence type="ECO:0000313" key="4">
    <source>
        <dbReference type="Proteomes" id="UP001150941"/>
    </source>
</evidence>
<keyword evidence="1" id="KW-0175">Coiled coil</keyword>
<reference evidence="3" key="1">
    <citation type="submission" date="2022-11" db="EMBL/GenBank/DDBJ databases">
        <authorList>
            <person name="Petersen C."/>
        </authorList>
    </citation>
    <scope>NUCLEOTIDE SEQUENCE</scope>
    <source>
        <strain evidence="3">IBT 19713</strain>
    </source>
</reference>
<reference evidence="3" key="2">
    <citation type="journal article" date="2023" name="IMA Fungus">
        <title>Comparative genomic study of the Penicillium genus elucidates a diverse pangenome and 15 lateral gene transfer events.</title>
        <authorList>
            <person name="Petersen C."/>
            <person name="Sorensen T."/>
            <person name="Nielsen M.R."/>
            <person name="Sondergaard T.E."/>
            <person name="Sorensen J.L."/>
            <person name="Fitzpatrick D.A."/>
            <person name="Frisvad J.C."/>
            <person name="Nielsen K.L."/>
        </authorList>
    </citation>
    <scope>NUCLEOTIDE SEQUENCE</scope>
    <source>
        <strain evidence="3">IBT 19713</strain>
    </source>
</reference>
<gene>
    <name evidence="3" type="ORF">N7468_000306</name>
</gene>
<dbReference type="EMBL" id="JAPQKS010000001">
    <property type="protein sequence ID" value="KAJ5248855.1"/>
    <property type="molecule type" value="Genomic_DNA"/>
</dbReference>
<dbReference type="OrthoDB" id="4369965at2759"/>
<dbReference type="RefSeq" id="XP_058335634.1">
    <property type="nucleotide sequence ID" value="XM_058469603.1"/>
</dbReference>
<keyword evidence="4" id="KW-1185">Reference proteome</keyword>
<feature type="region of interest" description="Disordered" evidence="2">
    <location>
        <begin position="289"/>
        <end position="313"/>
    </location>
</feature>
<name>A0A9W9TZ61_9EURO</name>
<evidence type="ECO:0000256" key="2">
    <source>
        <dbReference type="SAM" id="MobiDB-lite"/>
    </source>
</evidence>
<evidence type="ECO:0000256" key="1">
    <source>
        <dbReference type="SAM" id="Coils"/>
    </source>
</evidence>
<feature type="compositionally biased region" description="Pro residues" evidence="2">
    <location>
        <begin position="292"/>
        <end position="302"/>
    </location>
</feature>
<dbReference type="GeneID" id="83196906"/>
<feature type="coiled-coil region" evidence="1">
    <location>
        <begin position="388"/>
        <end position="422"/>
    </location>
</feature>
<protein>
    <submittedName>
        <fullName evidence="3">Uncharacterized protein</fullName>
    </submittedName>
</protein>
<proteinExistence type="predicted"/>
<sequence length="480" mass="53795">MAIATMVSSIDVDYEESSLGGTDPPDVDASTRINTQTPVVDTSSLIHVDPSDLTGVEVYGLNDRERVERLSHTNSDFLYDCEIRELMKAPLLVRFNSPRIFYHSGTWRGRSRLQFWPVLLATNNHGIRYLSDETLSKVLPGWKLYLDLDEPKMPPMRSLHLHKPWWTWIKREHNKLNALRKSWPSQHDPSLISDMGPRTPLSDRLKEDSPHIVSAEKRREVRHEVDFPSKRSVTSLQNNLRTRYGASSAKSRERRATARRHRILADELITTEASELNSPVARTPSTLNCPTDPAPAPTPAPALPGQGSLTTTMRSQGSPVVQTQVHRIPPATQAQAPPSSQGPGHLPVPGWIPWNHYPTPALTLVPPHLTSPSVPSVGGRGAESGCELSNLRDEMSQLRSEVSALREKCERYENDIQWLTNDLGIHATYIRAHHQTFSWIGGGDHPAVWSASNPGCLIGCPSWSNWREYPSSSRLWSCCW</sequence>
<accession>A0A9W9TZ61</accession>
<organism evidence="3 4">
    <name type="scientific">Penicillium chermesinum</name>
    <dbReference type="NCBI Taxonomy" id="63820"/>
    <lineage>
        <taxon>Eukaryota</taxon>
        <taxon>Fungi</taxon>
        <taxon>Dikarya</taxon>
        <taxon>Ascomycota</taxon>
        <taxon>Pezizomycotina</taxon>
        <taxon>Eurotiomycetes</taxon>
        <taxon>Eurotiomycetidae</taxon>
        <taxon>Eurotiales</taxon>
        <taxon>Aspergillaceae</taxon>
        <taxon>Penicillium</taxon>
    </lineage>
</organism>
<dbReference type="Proteomes" id="UP001150941">
    <property type="component" value="Unassembled WGS sequence"/>
</dbReference>
<comment type="caution">
    <text evidence="3">The sequence shown here is derived from an EMBL/GenBank/DDBJ whole genome shotgun (WGS) entry which is preliminary data.</text>
</comment>